<evidence type="ECO:0000256" key="7">
    <source>
        <dbReference type="ARBA" id="ARBA00022729"/>
    </source>
</evidence>
<comment type="catalytic activity">
    <reaction evidence="17 18">
        <text>[protein]-dithiol + NADP(+) = [protein]-disulfide + NADPH + H(+)</text>
        <dbReference type="Rhea" id="RHEA:18753"/>
        <dbReference type="Rhea" id="RHEA-COMP:10593"/>
        <dbReference type="Rhea" id="RHEA-COMP:10594"/>
        <dbReference type="ChEBI" id="CHEBI:15378"/>
        <dbReference type="ChEBI" id="CHEBI:29950"/>
        <dbReference type="ChEBI" id="CHEBI:50058"/>
        <dbReference type="ChEBI" id="CHEBI:57783"/>
        <dbReference type="ChEBI" id="CHEBI:58349"/>
        <dbReference type="EC" id="1.8.1.8"/>
    </reaction>
</comment>
<dbReference type="Pfam" id="PF11412">
    <property type="entry name" value="DsbD_N"/>
    <property type="match status" value="1"/>
</dbReference>
<dbReference type="InterPro" id="IPR003834">
    <property type="entry name" value="Cyt_c_assmbl_TM_dom"/>
</dbReference>
<keyword evidence="15 18" id="KW-0676">Redox-active center</keyword>
<dbReference type="PANTHER" id="PTHR32234">
    <property type="entry name" value="THIOL:DISULFIDE INTERCHANGE PROTEIN DSBD"/>
    <property type="match status" value="1"/>
</dbReference>
<evidence type="ECO:0000256" key="13">
    <source>
        <dbReference type="ARBA" id="ARBA00023136"/>
    </source>
</evidence>
<feature type="transmembrane region" description="Helical" evidence="18">
    <location>
        <begin position="243"/>
        <end position="273"/>
    </location>
</feature>
<evidence type="ECO:0000256" key="6">
    <source>
        <dbReference type="ARBA" id="ARBA00022692"/>
    </source>
</evidence>
<evidence type="ECO:0000256" key="17">
    <source>
        <dbReference type="ARBA" id="ARBA00047804"/>
    </source>
</evidence>
<keyword evidence="8 18" id="KW-0201">Cytochrome c-type biogenesis</keyword>
<protein>
    <recommendedName>
        <fullName evidence="18">Thiol:disulfide interchange protein DsbD</fullName>
        <ecNumber evidence="18">1.8.1.8</ecNumber>
    </recommendedName>
    <alternativeName>
        <fullName evidence="18">Protein-disulfide reductase</fullName>
        <shortName evidence="18">Disulfide reductase</shortName>
    </alternativeName>
</protein>
<feature type="disulfide bond" description="Redox-active" evidence="18">
    <location>
        <begin position="218"/>
        <end position="340"/>
    </location>
</feature>
<feature type="transmembrane region" description="Helical" evidence="18">
    <location>
        <begin position="393"/>
        <end position="414"/>
    </location>
</feature>
<feature type="disulfide bond" description="Redox-active" evidence="18">
    <location>
        <begin position="138"/>
        <end position="144"/>
    </location>
</feature>
<evidence type="ECO:0000256" key="15">
    <source>
        <dbReference type="ARBA" id="ARBA00023284"/>
    </source>
</evidence>
<evidence type="ECO:0000256" key="9">
    <source>
        <dbReference type="ARBA" id="ARBA00022982"/>
    </source>
</evidence>
<feature type="transmembrane region" description="Helical" evidence="18">
    <location>
        <begin position="324"/>
        <end position="352"/>
    </location>
</feature>
<evidence type="ECO:0000256" key="8">
    <source>
        <dbReference type="ARBA" id="ARBA00022748"/>
    </source>
</evidence>
<keyword evidence="21" id="KW-1185">Reference proteome</keyword>
<dbReference type="InterPro" id="IPR013766">
    <property type="entry name" value="Thioredoxin_domain"/>
</dbReference>
<comment type="similarity">
    <text evidence="2 18">Belongs to the thioredoxin family. DsbD subfamily.</text>
</comment>
<feature type="transmembrane region" description="Helical" evidence="18">
    <location>
        <begin position="420"/>
        <end position="440"/>
    </location>
</feature>
<dbReference type="Pfam" id="PF02683">
    <property type="entry name" value="DsbD_TM"/>
    <property type="match status" value="1"/>
</dbReference>
<dbReference type="HAMAP" id="MF_00399">
    <property type="entry name" value="DbsD"/>
    <property type="match status" value="1"/>
</dbReference>
<dbReference type="PANTHER" id="PTHR32234:SF0">
    <property type="entry name" value="THIOL:DISULFIDE INTERCHANGE PROTEIN DSBD"/>
    <property type="match status" value="1"/>
</dbReference>
<feature type="domain" description="Thioredoxin" evidence="19">
    <location>
        <begin position="477"/>
        <end position="617"/>
    </location>
</feature>
<dbReference type="InterPro" id="IPR022910">
    <property type="entry name" value="Thiol_diS_interchange_DbsD"/>
</dbReference>
<keyword evidence="9 18" id="KW-0249">Electron transport</keyword>
<comment type="subcellular location">
    <subcellularLocation>
        <location evidence="1 18">Cell inner membrane</location>
        <topology evidence="1 18">Multi-pass membrane protein</topology>
    </subcellularLocation>
</comment>
<keyword evidence="14 18" id="KW-1015">Disulfide bond</keyword>
<keyword evidence="10 18" id="KW-1133">Transmembrane helix</keyword>
<accession>A0ABW8ZZR9</accession>
<evidence type="ECO:0000256" key="11">
    <source>
        <dbReference type="ARBA" id="ARBA00023002"/>
    </source>
</evidence>
<sequence length="617" mass="65905">MTSSDRRQRICRQTDAAHCALRIVLGLLFVFASLAAYAVNESDLLSVNEAFPLTVSVSGPQQVTLDFGTKPGYYLYQDRFSFAVDGVPVKPDQMPPAESKNDPTFGMVQVYHRPVQIRIPLSRAIAASTVLSVTSQGCADLGVCYPPLTRSYRIAANGVVTPIANEGNATAGATEFPVVGENRSPTVFGLNLRPANGLGVPELLGFLLAGLLMAGTVCMYPLIPIVTAVIGGGQQRPTVWRGFALSVAYVQGLAVTYAVAGTIAALIGIPLVAMTQKPWVLAGFGLLMVVLALGMFGLFRLQLPTGWQTRLTEWSNRLLGGRIVPVFVMGMLSALIVGPCSTPALAGALLYIANSRDVVGGALALYVMGIGIGIPLLLVGTFGVHVLPRSGHWMVVVQNTLGVMLLAAALWFVYSLLPDWLLMALVALLLAACAIMLRAIDPLPPDAHGVLRVGKAIGVLLLVAAIAELVGIASGNFDVLQPLRGVTRGTQTGTGTVSAARFEPIRSTAELDRALESAHGQPVMVDFYADWCISCKELERFTFTDARVVSEFAHWKLLRIDVTENTPEDAAMLRRFGLFGPPALIFYDRNGHQQADAQLVGFVGADAFLAHLKQWGQ</sequence>
<evidence type="ECO:0000256" key="3">
    <source>
        <dbReference type="ARBA" id="ARBA00022448"/>
    </source>
</evidence>
<evidence type="ECO:0000256" key="14">
    <source>
        <dbReference type="ARBA" id="ARBA00023157"/>
    </source>
</evidence>
<dbReference type="InterPro" id="IPR028250">
    <property type="entry name" value="DsbDN"/>
</dbReference>
<feature type="transmembrane region" description="Helical" evidence="18">
    <location>
        <begin position="364"/>
        <end position="386"/>
    </location>
</feature>
<keyword evidence="13 18" id="KW-0472">Membrane</keyword>
<keyword evidence="5 18" id="KW-0997">Cell inner membrane</keyword>
<evidence type="ECO:0000256" key="5">
    <source>
        <dbReference type="ARBA" id="ARBA00022519"/>
    </source>
</evidence>
<keyword evidence="3 18" id="KW-0813">Transport</keyword>
<dbReference type="InterPro" id="IPR036249">
    <property type="entry name" value="Thioredoxin-like_sf"/>
</dbReference>
<feature type="transmembrane region" description="Helical" evidence="18">
    <location>
        <begin position="279"/>
        <end position="303"/>
    </location>
</feature>
<reference evidence="20 21" key="1">
    <citation type="journal article" date="2024" name="Chem. Sci.">
        <title>Discovery of megapolipeptins by genome mining of a Burkholderiales bacteria collection.</title>
        <authorList>
            <person name="Paulo B.S."/>
            <person name="Recchia M.J.J."/>
            <person name="Lee S."/>
            <person name="Fergusson C.H."/>
            <person name="Romanowski S.B."/>
            <person name="Hernandez A."/>
            <person name="Krull N."/>
            <person name="Liu D.Y."/>
            <person name="Cavanagh H."/>
            <person name="Bos A."/>
            <person name="Gray C.A."/>
            <person name="Murphy B.T."/>
            <person name="Linington R.G."/>
            <person name="Eustaquio A.S."/>
        </authorList>
    </citation>
    <scope>NUCLEOTIDE SEQUENCE [LARGE SCALE GENOMIC DNA]</scope>
    <source>
        <strain evidence="20 21">RL16-012-BIC-B</strain>
    </source>
</reference>
<comment type="catalytic activity">
    <reaction evidence="16 18">
        <text>[protein]-dithiol + NAD(+) = [protein]-disulfide + NADH + H(+)</text>
        <dbReference type="Rhea" id="RHEA:18749"/>
        <dbReference type="Rhea" id="RHEA-COMP:10593"/>
        <dbReference type="Rhea" id="RHEA-COMP:10594"/>
        <dbReference type="ChEBI" id="CHEBI:15378"/>
        <dbReference type="ChEBI" id="CHEBI:29950"/>
        <dbReference type="ChEBI" id="CHEBI:50058"/>
        <dbReference type="ChEBI" id="CHEBI:57540"/>
        <dbReference type="ChEBI" id="CHEBI:57945"/>
        <dbReference type="EC" id="1.8.1.8"/>
    </reaction>
</comment>
<comment type="caution">
    <text evidence="20">The sequence shown here is derived from an EMBL/GenBank/DDBJ whole genome shotgun (WGS) entry which is preliminary data.</text>
</comment>
<evidence type="ECO:0000256" key="1">
    <source>
        <dbReference type="ARBA" id="ARBA00004429"/>
    </source>
</evidence>
<evidence type="ECO:0000256" key="12">
    <source>
        <dbReference type="ARBA" id="ARBA00023027"/>
    </source>
</evidence>
<keyword evidence="7" id="KW-0732">Signal</keyword>
<dbReference type="SUPFAM" id="SSF52833">
    <property type="entry name" value="Thioredoxin-like"/>
    <property type="match status" value="1"/>
</dbReference>
<evidence type="ECO:0000256" key="10">
    <source>
        <dbReference type="ARBA" id="ARBA00022989"/>
    </source>
</evidence>
<evidence type="ECO:0000256" key="16">
    <source>
        <dbReference type="ARBA" id="ARBA00047388"/>
    </source>
</evidence>
<comment type="function">
    <text evidence="18">Required to facilitate the formation of correct disulfide bonds in some periplasmic proteins and for the assembly of the periplasmic c-type cytochromes. Acts by transferring electrons from cytoplasmic thioredoxin to the periplasm. This transfer involves a cascade of disulfide bond formation and reduction steps.</text>
</comment>
<evidence type="ECO:0000256" key="4">
    <source>
        <dbReference type="ARBA" id="ARBA00022475"/>
    </source>
</evidence>
<dbReference type="Gene3D" id="3.40.30.10">
    <property type="entry name" value="Glutaredoxin"/>
    <property type="match status" value="1"/>
</dbReference>
<dbReference type="InterPro" id="IPR012336">
    <property type="entry name" value="Thioredoxin-like_fold"/>
</dbReference>
<dbReference type="EC" id="1.8.1.8" evidence="18"/>
<dbReference type="CDD" id="cd02953">
    <property type="entry name" value="DsbDgamma"/>
    <property type="match status" value="1"/>
</dbReference>
<gene>
    <name evidence="18 20" type="primary">dsbD</name>
    <name evidence="20" type="ORF">PQR66_34935</name>
</gene>
<feature type="transmembrane region" description="Helical" evidence="18">
    <location>
        <begin position="452"/>
        <end position="473"/>
    </location>
</feature>
<evidence type="ECO:0000256" key="18">
    <source>
        <dbReference type="HAMAP-Rule" id="MF_00399"/>
    </source>
</evidence>
<keyword evidence="11 18" id="KW-0560">Oxidoreductase</keyword>
<dbReference type="RefSeq" id="WP_408334363.1">
    <property type="nucleotide sequence ID" value="NZ_JAQQFH010000043.1"/>
</dbReference>
<keyword evidence="4 18" id="KW-1003">Cell membrane</keyword>
<dbReference type="EMBL" id="JAQQFN010000037">
    <property type="protein sequence ID" value="MFL9888263.1"/>
    <property type="molecule type" value="Genomic_DNA"/>
</dbReference>
<evidence type="ECO:0000256" key="2">
    <source>
        <dbReference type="ARBA" id="ARBA00007241"/>
    </source>
</evidence>
<dbReference type="PROSITE" id="PS51352">
    <property type="entry name" value="THIOREDOXIN_2"/>
    <property type="match status" value="1"/>
</dbReference>
<evidence type="ECO:0000313" key="21">
    <source>
        <dbReference type="Proteomes" id="UP001629249"/>
    </source>
</evidence>
<dbReference type="Pfam" id="PF13098">
    <property type="entry name" value="Thioredoxin_2"/>
    <property type="match status" value="1"/>
</dbReference>
<dbReference type="InterPro" id="IPR036929">
    <property type="entry name" value="DsbDN_sf"/>
</dbReference>
<name>A0ABW8ZZR9_9BURK</name>
<dbReference type="NCBIfam" id="NF001419">
    <property type="entry name" value="PRK00293.1"/>
    <property type="match status" value="1"/>
</dbReference>
<dbReference type="Proteomes" id="UP001629249">
    <property type="component" value="Unassembled WGS sequence"/>
</dbReference>
<feature type="disulfide bond" description="Redox-active" evidence="18">
    <location>
        <begin position="532"/>
        <end position="535"/>
    </location>
</feature>
<evidence type="ECO:0000313" key="20">
    <source>
        <dbReference type="EMBL" id="MFL9888263.1"/>
    </source>
</evidence>
<evidence type="ECO:0000259" key="19">
    <source>
        <dbReference type="PROSITE" id="PS51352"/>
    </source>
</evidence>
<dbReference type="SUPFAM" id="SSF74863">
    <property type="entry name" value="Thiol:disulfide interchange protein DsbD, N-terminal domain (DsbD-alpha)"/>
    <property type="match status" value="1"/>
</dbReference>
<feature type="transmembrane region" description="Helical" evidence="18">
    <location>
        <begin position="20"/>
        <end position="39"/>
    </location>
</feature>
<keyword evidence="6 18" id="KW-0812">Transmembrane</keyword>
<dbReference type="Gene3D" id="2.60.40.1250">
    <property type="entry name" value="Thiol:disulfide interchange protein DsbD, N-terminal domain"/>
    <property type="match status" value="1"/>
</dbReference>
<dbReference type="GO" id="GO:0047134">
    <property type="term" value="F:protein-disulfide reductase [NAD(P)H] activity"/>
    <property type="evidence" value="ECO:0007669"/>
    <property type="project" value="UniProtKB-EC"/>
</dbReference>
<proteinExistence type="inferred from homology"/>
<dbReference type="InterPro" id="IPR035671">
    <property type="entry name" value="DsbD_gamma"/>
</dbReference>
<organism evidence="20 21">
    <name type="scientific">Paraburkholderia agricolaris</name>
    <dbReference type="NCBI Taxonomy" id="2152888"/>
    <lineage>
        <taxon>Bacteria</taxon>
        <taxon>Pseudomonadati</taxon>
        <taxon>Pseudomonadota</taxon>
        <taxon>Betaproteobacteria</taxon>
        <taxon>Burkholderiales</taxon>
        <taxon>Burkholderiaceae</taxon>
        <taxon>Paraburkholderia</taxon>
    </lineage>
</organism>
<feature type="transmembrane region" description="Helical" evidence="18">
    <location>
        <begin position="203"/>
        <end position="231"/>
    </location>
</feature>
<keyword evidence="12 18" id="KW-0520">NAD</keyword>